<accession>A0A212C7H8</accession>
<protein>
    <submittedName>
        <fullName evidence="1">REPS1</fullName>
    </submittedName>
</protein>
<evidence type="ECO:0000313" key="2">
    <source>
        <dbReference type="Proteomes" id="UP000242450"/>
    </source>
</evidence>
<dbReference type="Proteomes" id="UP000242450">
    <property type="component" value="Chromosome 26"/>
</dbReference>
<dbReference type="AlphaFoldDB" id="A0A212C7H8"/>
<sequence>MDTAIVHPVPIRMTPSKIHMQEMELKRTGS</sequence>
<name>A0A212C7H8_CEREH</name>
<reference evidence="1 2" key="1">
    <citation type="journal article" date="2018" name="Mol. Genet. Genomics">
        <title>The red deer Cervus elaphus genome CerEla1.0: sequencing, annotating, genes, and chromosomes.</title>
        <authorList>
            <person name="Bana N.A."/>
            <person name="Nyiri A."/>
            <person name="Nagy J."/>
            <person name="Frank K."/>
            <person name="Nagy T."/>
            <person name="Steger V."/>
            <person name="Schiller M."/>
            <person name="Lakatos P."/>
            <person name="Sugar L."/>
            <person name="Horn P."/>
            <person name="Barta E."/>
            <person name="Orosz L."/>
        </authorList>
    </citation>
    <scope>NUCLEOTIDE SEQUENCE [LARGE SCALE GENOMIC DNA]</scope>
    <source>
        <strain evidence="1">Hungarian</strain>
    </source>
</reference>
<proteinExistence type="predicted"/>
<gene>
    <name evidence="1" type="ORF">Celaphus_00019038</name>
</gene>
<organism evidence="1 2">
    <name type="scientific">Cervus elaphus hippelaphus</name>
    <name type="common">European red deer</name>
    <dbReference type="NCBI Taxonomy" id="46360"/>
    <lineage>
        <taxon>Eukaryota</taxon>
        <taxon>Metazoa</taxon>
        <taxon>Chordata</taxon>
        <taxon>Craniata</taxon>
        <taxon>Vertebrata</taxon>
        <taxon>Euteleostomi</taxon>
        <taxon>Mammalia</taxon>
        <taxon>Eutheria</taxon>
        <taxon>Laurasiatheria</taxon>
        <taxon>Artiodactyla</taxon>
        <taxon>Ruminantia</taxon>
        <taxon>Pecora</taxon>
        <taxon>Cervidae</taxon>
        <taxon>Cervinae</taxon>
        <taxon>Cervus</taxon>
    </lineage>
</organism>
<feature type="non-terminal residue" evidence="1">
    <location>
        <position position="30"/>
    </location>
</feature>
<evidence type="ECO:0000313" key="1">
    <source>
        <dbReference type="EMBL" id="OWK01957.1"/>
    </source>
</evidence>
<keyword evidence="2" id="KW-1185">Reference proteome</keyword>
<comment type="caution">
    <text evidence="1">The sequence shown here is derived from an EMBL/GenBank/DDBJ whole genome shotgun (WGS) entry which is preliminary data.</text>
</comment>
<dbReference type="EMBL" id="MKHE01000026">
    <property type="protein sequence ID" value="OWK01957.1"/>
    <property type="molecule type" value="Genomic_DNA"/>
</dbReference>